<gene>
    <name evidence="17" type="ORF">BVC80_881g37</name>
</gene>
<keyword evidence="4 15" id="KW-0812">Transmembrane</keyword>
<feature type="compositionally biased region" description="Polar residues" evidence="14">
    <location>
        <begin position="195"/>
        <end position="216"/>
    </location>
</feature>
<dbReference type="InterPro" id="IPR046347">
    <property type="entry name" value="bZIP_sf"/>
</dbReference>
<dbReference type="GO" id="GO:0005634">
    <property type="term" value="C:nucleus"/>
    <property type="evidence" value="ECO:0007669"/>
    <property type="project" value="UniProtKB-SubCell"/>
</dbReference>
<dbReference type="PANTHER" id="PTHR47416:SF3">
    <property type="entry name" value="BZIP TRANSCRIPTION FACTOR 17-RELATED"/>
    <property type="match status" value="1"/>
</dbReference>
<evidence type="ECO:0000256" key="13">
    <source>
        <dbReference type="SAM" id="Coils"/>
    </source>
</evidence>
<dbReference type="CDD" id="cd14704">
    <property type="entry name" value="bZIP_HY5-like"/>
    <property type="match status" value="1"/>
</dbReference>
<evidence type="ECO:0000256" key="1">
    <source>
        <dbReference type="ARBA" id="ARBA00004123"/>
    </source>
</evidence>
<comment type="similarity">
    <text evidence="3">Belongs to the bZIP family.</text>
</comment>
<evidence type="ECO:0000256" key="7">
    <source>
        <dbReference type="ARBA" id="ARBA00023015"/>
    </source>
</evidence>
<name>A0A200RD88_MACCD</name>
<keyword evidence="8" id="KW-0238">DNA-binding</keyword>
<dbReference type="PANTHER" id="PTHR47416">
    <property type="entry name" value="BASIC-LEUCINE ZIPPER TRANSCRIPTION FACTOR F-RELATED"/>
    <property type="match status" value="1"/>
</dbReference>
<keyword evidence="12" id="KW-0539">Nucleus</keyword>
<organism evidence="17 18">
    <name type="scientific">Macleaya cordata</name>
    <name type="common">Five-seeded plume-poppy</name>
    <name type="synonym">Bocconia cordata</name>
    <dbReference type="NCBI Taxonomy" id="56857"/>
    <lineage>
        <taxon>Eukaryota</taxon>
        <taxon>Viridiplantae</taxon>
        <taxon>Streptophyta</taxon>
        <taxon>Embryophyta</taxon>
        <taxon>Tracheophyta</taxon>
        <taxon>Spermatophyta</taxon>
        <taxon>Magnoliopsida</taxon>
        <taxon>Ranunculales</taxon>
        <taxon>Papaveraceae</taxon>
        <taxon>Papaveroideae</taxon>
        <taxon>Macleaya</taxon>
    </lineage>
</organism>
<dbReference type="SMART" id="SM00338">
    <property type="entry name" value="BRLZ"/>
    <property type="match status" value="1"/>
</dbReference>
<protein>
    <submittedName>
        <fullName evidence="17">Basic-leucine zipper domain</fullName>
    </submittedName>
</protein>
<keyword evidence="7" id="KW-0805">Transcription regulation</keyword>
<keyword evidence="6 15" id="KW-1133">Transmembrane helix</keyword>
<keyword evidence="11" id="KW-0325">Glycoprotein</keyword>
<keyword evidence="13" id="KW-0175">Coiled coil</keyword>
<evidence type="ECO:0000256" key="11">
    <source>
        <dbReference type="ARBA" id="ARBA00023180"/>
    </source>
</evidence>
<dbReference type="GO" id="GO:0006950">
    <property type="term" value="P:response to stress"/>
    <property type="evidence" value="ECO:0007669"/>
    <property type="project" value="UniProtKB-ARBA"/>
</dbReference>
<keyword evidence="5" id="KW-0256">Endoplasmic reticulum</keyword>
<dbReference type="GO" id="GO:0005789">
    <property type="term" value="C:endoplasmic reticulum membrane"/>
    <property type="evidence" value="ECO:0007669"/>
    <property type="project" value="UniProtKB-SubCell"/>
</dbReference>
<comment type="caution">
    <text evidence="17">The sequence shown here is derived from an EMBL/GenBank/DDBJ whole genome shotgun (WGS) entry which is preliminary data.</text>
</comment>
<evidence type="ECO:0000313" key="18">
    <source>
        <dbReference type="Proteomes" id="UP000195402"/>
    </source>
</evidence>
<keyword evidence="9 15" id="KW-0472">Membrane</keyword>
<dbReference type="Proteomes" id="UP000195402">
    <property type="component" value="Unassembled WGS sequence"/>
</dbReference>
<evidence type="ECO:0000256" key="6">
    <source>
        <dbReference type="ARBA" id="ARBA00022989"/>
    </source>
</evidence>
<evidence type="ECO:0000256" key="14">
    <source>
        <dbReference type="SAM" id="MobiDB-lite"/>
    </source>
</evidence>
<evidence type="ECO:0000256" key="8">
    <source>
        <dbReference type="ARBA" id="ARBA00023125"/>
    </source>
</evidence>
<dbReference type="PROSITE" id="PS50217">
    <property type="entry name" value="BZIP"/>
    <property type="match status" value="1"/>
</dbReference>
<evidence type="ECO:0000256" key="12">
    <source>
        <dbReference type="ARBA" id="ARBA00023242"/>
    </source>
</evidence>
<feature type="compositionally biased region" description="Basic and acidic residues" evidence="14">
    <location>
        <begin position="442"/>
        <end position="453"/>
    </location>
</feature>
<keyword evidence="10" id="KW-0804">Transcription</keyword>
<feature type="region of interest" description="Disordered" evidence="14">
    <location>
        <begin position="319"/>
        <end position="352"/>
    </location>
</feature>
<dbReference type="FunFam" id="1.20.5.170:FF:000085">
    <property type="entry name" value="bZIP transcription factor 49"/>
    <property type="match status" value="1"/>
</dbReference>
<evidence type="ECO:0000259" key="16">
    <source>
        <dbReference type="PROSITE" id="PS50217"/>
    </source>
</evidence>
<feature type="compositionally biased region" description="Basic and acidic residues" evidence="14">
    <location>
        <begin position="169"/>
        <end position="190"/>
    </location>
</feature>
<comment type="subcellular location">
    <subcellularLocation>
        <location evidence="2">Endoplasmic reticulum membrane</location>
        <topology evidence="2">Single-pass membrane protein</topology>
    </subcellularLocation>
    <subcellularLocation>
        <location evidence="1">Nucleus</location>
    </subcellularLocation>
</comment>
<proteinExistence type="inferred from homology"/>
<evidence type="ECO:0000256" key="4">
    <source>
        <dbReference type="ARBA" id="ARBA00022692"/>
    </source>
</evidence>
<dbReference type="EMBL" id="MVGT01000059">
    <property type="protein sequence ID" value="OVA20684.1"/>
    <property type="molecule type" value="Genomic_DNA"/>
</dbReference>
<feature type="region of interest" description="Disordered" evidence="14">
    <location>
        <begin position="435"/>
        <end position="464"/>
    </location>
</feature>
<evidence type="ECO:0000256" key="5">
    <source>
        <dbReference type="ARBA" id="ARBA00022824"/>
    </source>
</evidence>
<keyword evidence="18" id="KW-1185">Reference proteome</keyword>
<dbReference type="AlphaFoldDB" id="A0A200RD88"/>
<dbReference type="InterPro" id="IPR004827">
    <property type="entry name" value="bZIP"/>
</dbReference>
<evidence type="ECO:0000256" key="2">
    <source>
        <dbReference type="ARBA" id="ARBA00004389"/>
    </source>
</evidence>
<evidence type="ECO:0000313" key="17">
    <source>
        <dbReference type="EMBL" id="OVA20684.1"/>
    </source>
</evidence>
<dbReference type="Gene3D" id="1.20.5.170">
    <property type="match status" value="1"/>
</dbReference>
<feature type="transmembrane region" description="Helical" evidence="15">
    <location>
        <begin position="355"/>
        <end position="374"/>
    </location>
</feature>
<dbReference type="OMA" id="KISYMVA"/>
<feature type="domain" description="BZIP" evidence="16">
    <location>
        <begin position="221"/>
        <end position="281"/>
    </location>
</feature>
<dbReference type="GO" id="GO:0003700">
    <property type="term" value="F:DNA-binding transcription factor activity"/>
    <property type="evidence" value="ECO:0007669"/>
    <property type="project" value="InterPro"/>
</dbReference>
<feature type="region of interest" description="Disordered" evidence="14">
    <location>
        <begin position="92"/>
        <end position="242"/>
    </location>
</feature>
<dbReference type="STRING" id="56857.A0A200RD88"/>
<dbReference type="SUPFAM" id="SSF57959">
    <property type="entry name" value="Leucine zipper domain"/>
    <property type="match status" value="1"/>
</dbReference>
<feature type="coiled-coil region" evidence="13">
    <location>
        <begin position="246"/>
        <end position="280"/>
    </location>
</feature>
<dbReference type="InParanoid" id="A0A200RD88"/>
<evidence type="ECO:0000256" key="10">
    <source>
        <dbReference type="ARBA" id="ARBA00023163"/>
    </source>
</evidence>
<sequence>MANPASLEPLQYGCLPENDLSNPNLSIDFDSLQFPPIDTEFLTNDLTLPEGLMADLGFDDDFDFSFDDLYLPPENEGLGLVGEGSDVLSSTVTVSGGDQNSDDSGKVLNSLSPDSGSCDREFAGPVSSQDSGGCGSGVSGFLNSPSPDSCGISASSSVPVSSNPVVDVADQKIKLEEEGKECLSKRKKETEDENSNPNPRNSKVRKSISSENTNSVVVDEEDKKKARLMRNRESAQLSRQRKKHYVEELEDKVRSMHSTIAELNSKISFVMAENASLRQQLSGGAVCPPPPGMYPPPPMGHMPYPWIPCPPYPMRSQGSQVPLVPIPRLKPQQPASSTKAKKSENKKKESKTKKVASVSFLGLLFFMFLFGVLVPSVRENGEMGYSGLGLNNGGSTGLPRGRVLSVNGSDHNVGVGLCSGKSGFREHDSKGLNCKRVGVGRDGSKVKQDERGTRNGFKPPENASEPLVASLYVPRNDKLVKIDGNLIIHSVMASEKAMASRGKINKGTVSSASKGGETGLAIPGDLAPVLVGGRNVERHRNVYRSAAERQKALTSGSRDSYKDNLRSPAADGSLQKWFREGLAGPILSSGMCTEVFQFDVSSPSAIIPATSIANVSVVNGTDTANLKKNRRILNHLPIPIVGTPVNGTEEQAEGPTQNANFQGNNSVSSMVVSVLVDPREGGDNEGVDGMIRPKSLSRIFVVVLLDSVKYVTYSCVLPLKGSGPHLVTT</sequence>
<feature type="compositionally biased region" description="Low complexity" evidence="14">
    <location>
        <begin position="153"/>
        <end position="168"/>
    </location>
</feature>
<dbReference type="FunCoup" id="A0A200RD88">
    <property type="interactions" value="2180"/>
</dbReference>
<evidence type="ECO:0000256" key="9">
    <source>
        <dbReference type="ARBA" id="ARBA00023136"/>
    </source>
</evidence>
<dbReference type="OrthoDB" id="295274at2759"/>
<dbReference type="GO" id="GO:0003677">
    <property type="term" value="F:DNA binding"/>
    <property type="evidence" value="ECO:0007669"/>
    <property type="project" value="UniProtKB-KW"/>
</dbReference>
<evidence type="ECO:0000256" key="3">
    <source>
        <dbReference type="ARBA" id="ARBA00007163"/>
    </source>
</evidence>
<dbReference type="Pfam" id="PF00170">
    <property type="entry name" value="bZIP_1"/>
    <property type="match status" value="1"/>
</dbReference>
<reference evidence="17 18" key="1">
    <citation type="journal article" date="2017" name="Mol. Plant">
        <title>The Genome of Medicinal Plant Macleaya cordata Provides New Insights into Benzylisoquinoline Alkaloids Metabolism.</title>
        <authorList>
            <person name="Liu X."/>
            <person name="Liu Y."/>
            <person name="Huang P."/>
            <person name="Ma Y."/>
            <person name="Qing Z."/>
            <person name="Tang Q."/>
            <person name="Cao H."/>
            <person name="Cheng P."/>
            <person name="Zheng Y."/>
            <person name="Yuan Z."/>
            <person name="Zhou Y."/>
            <person name="Liu J."/>
            <person name="Tang Z."/>
            <person name="Zhuo Y."/>
            <person name="Zhang Y."/>
            <person name="Yu L."/>
            <person name="Huang J."/>
            <person name="Yang P."/>
            <person name="Peng Q."/>
            <person name="Zhang J."/>
            <person name="Jiang W."/>
            <person name="Zhang Z."/>
            <person name="Lin K."/>
            <person name="Ro D.K."/>
            <person name="Chen X."/>
            <person name="Xiong X."/>
            <person name="Shang Y."/>
            <person name="Huang S."/>
            <person name="Zeng J."/>
        </authorList>
    </citation>
    <scope>NUCLEOTIDE SEQUENCE [LARGE SCALE GENOMIC DNA]</scope>
    <source>
        <strain evidence="18">cv. BLH2017</strain>
        <tissue evidence="17">Root</tissue>
    </source>
</reference>
<accession>A0A200RD88</accession>
<evidence type="ECO:0000256" key="15">
    <source>
        <dbReference type="SAM" id="Phobius"/>
    </source>
</evidence>